<dbReference type="EMBL" id="WIGN01000227">
    <property type="protein sequence ID" value="KAF6803814.1"/>
    <property type="molecule type" value="Genomic_DNA"/>
</dbReference>
<evidence type="ECO:0000256" key="1">
    <source>
        <dbReference type="SAM" id="MobiDB-lite"/>
    </source>
</evidence>
<proteinExistence type="predicted"/>
<gene>
    <name evidence="3" type="ORF">CSOJ01_10652</name>
</gene>
<dbReference type="Proteomes" id="UP000652219">
    <property type="component" value="Unassembled WGS sequence"/>
</dbReference>
<keyword evidence="2" id="KW-0812">Transmembrane</keyword>
<sequence>MARVHLSTTWLEATGASAGQHLRVSAGPAYPNIPDLLASIIEDRIPAHVMGGARRNKSIGLPCCRNSRANRRSNASHSAALRGADNTATRTKLYLMQRTGVKCTSPACVPPDPARNADGSRTKASGTRISQLYTTRGRAAAPFGSKLRVDIRGISFLGYVCHIIYLATAGCFSHALFKAHGPRSSRIALRPRIVAAGAWRSCLGDELTGSTLGFRLPKEHGQQDGIVGRRTTLDIDMSSPVAHTSSVLQDIAMELHRIIEADIERHTRKDQQTTTARDGDMPRRVSR</sequence>
<feature type="transmembrane region" description="Helical" evidence="2">
    <location>
        <begin position="156"/>
        <end position="177"/>
    </location>
</feature>
<evidence type="ECO:0000256" key="2">
    <source>
        <dbReference type="SAM" id="Phobius"/>
    </source>
</evidence>
<dbReference type="AlphaFoldDB" id="A0A8H6IZN6"/>
<protein>
    <submittedName>
        <fullName evidence="3">Uncharacterized protein</fullName>
    </submittedName>
</protein>
<evidence type="ECO:0000313" key="4">
    <source>
        <dbReference type="Proteomes" id="UP000652219"/>
    </source>
</evidence>
<keyword evidence="2" id="KW-1133">Transmembrane helix</keyword>
<accession>A0A8H6IZN6</accession>
<keyword evidence="4" id="KW-1185">Reference proteome</keyword>
<organism evidence="3 4">
    <name type="scientific">Colletotrichum sojae</name>
    <dbReference type="NCBI Taxonomy" id="2175907"/>
    <lineage>
        <taxon>Eukaryota</taxon>
        <taxon>Fungi</taxon>
        <taxon>Dikarya</taxon>
        <taxon>Ascomycota</taxon>
        <taxon>Pezizomycotina</taxon>
        <taxon>Sordariomycetes</taxon>
        <taxon>Hypocreomycetidae</taxon>
        <taxon>Glomerellales</taxon>
        <taxon>Glomerellaceae</taxon>
        <taxon>Colletotrichum</taxon>
        <taxon>Colletotrichum orchidearum species complex</taxon>
    </lineage>
</organism>
<comment type="caution">
    <text evidence="3">The sequence shown here is derived from an EMBL/GenBank/DDBJ whole genome shotgun (WGS) entry which is preliminary data.</text>
</comment>
<reference evidence="3 4" key="1">
    <citation type="journal article" date="2020" name="Phytopathology">
        <title>Genome Sequence Resources of Colletotrichum truncatum, C. plurivorum, C. musicola, and C. sojae: Four Species Pathogenic to Soybean (Glycine max).</title>
        <authorList>
            <person name="Rogerio F."/>
            <person name="Boufleur T.R."/>
            <person name="Ciampi-Guillardi M."/>
            <person name="Sukno S.A."/>
            <person name="Thon M.R."/>
            <person name="Massola Junior N.S."/>
            <person name="Baroncelli R."/>
        </authorList>
    </citation>
    <scope>NUCLEOTIDE SEQUENCE [LARGE SCALE GENOMIC DNA]</scope>
    <source>
        <strain evidence="3 4">LFN0009</strain>
    </source>
</reference>
<evidence type="ECO:0000313" key="3">
    <source>
        <dbReference type="EMBL" id="KAF6803814.1"/>
    </source>
</evidence>
<keyword evidence="2" id="KW-0472">Membrane</keyword>
<feature type="region of interest" description="Disordered" evidence="1">
    <location>
        <begin position="263"/>
        <end position="287"/>
    </location>
</feature>
<name>A0A8H6IZN6_9PEZI</name>